<evidence type="ECO:0000313" key="1">
    <source>
        <dbReference type="EMBL" id="CAK9329054.1"/>
    </source>
</evidence>
<accession>A0ABP0Z8G3</accession>
<proteinExistence type="predicted"/>
<name>A0ABP0Z8G3_9ROSI</name>
<reference evidence="1 2" key="1">
    <citation type="submission" date="2024-03" db="EMBL/GenBank/DDBJ databases">
        <authorList>
            <person name="Gkanogiannis A."/>
            <person name="Becerra Lopez-Lavalle L."/>
        </authorList>
    </citation>
    <scope>NUCLEOTIDE SEQUENCE [LARGE SCALE GENOMIC DNA]</scope>
</reference>
<gene>
    <name evidence="1" type="ORF">CITCOLO1_LOCUS21489</name>
</gene>
<protein>
    <submittedName>
        <fullName evidence="1">Uncharacterized protein</fullName>
    </submittedName>
</protein>
<keyword evidence="2" id="KW-1185">Reference proteome</keyword>
<dbReference type="EMBL" id="OZ021743">
    <property type="protein sequence ID" value="CAK9329054.1"/>
    <property type="molecule type" value="Genomic_DNA"/>
</dbReference>
<dbReference type="Proteomes" id="UP001642487">
    <property type="component" value="Chromosome 9"/>
</dbReference>
<organism evidence="1 2">
    <name type="scientific">Citrullus colocynthis</name>
    <name type="common">colocynth</name>
    <dbReference type="NCBI Taxonomy" id="252529"/>
    <lineage>
        <taxon>Eukaryota</taxon>
        <taxon>Viridiplantae</taxon>
        <taxon>Streptophyta</taxon>
        <taxon>Embryophyta</taxon>
        <taxon>Tracheophyta</taxon>
        <taxon>Spermatophyta</taxon>
        <taxon>Magnoliopsida</taxon>
        <taxon>eudicotyledons</taxon>
        <taxon>Gunneridae</taxon>
        <taxon>Pentapetalae</taxon>
        <taxon>rosids</taxon>
        <taxon>fabids</taxon>
        <taxon>Cucurbitales</taxon>
        <taxon>Cucurbitaceae</taxon>
        <taxon>Benincaseae</taxon>
        <taxon>Citrullus</taxon>
    </lineage>
</organism>
<sequence length="92" mass="10347">MDRCSIVIVAGISRHELPYSALVCPISQRKGPVIPFASISLQPKAQPITRAKFAKAKFDQMEMQIFVSLLHAKLNNRLLISARQEQAEEHHP</sequence>
<evidence type="ECO:0000313" key="2">
    <source>
        <dbReference type="Proteomes" id="UP001642487"/>
    </source>
</evidence>